<comment type="caution">
    <text evidence="2">The sequence shown here is derived from an EMBL/GenBank/DDBJ whole genome shotgun (WGS) entry which is preliminary data.</text>
</comment>
<reference evidence="2" key="1">
    <citation type="submission" date="2023-06" db="EMBL/GenBank/DDBJ databases">
        <title>Genome-scale phylogeny and comparative genomics of the fungal order Sordariales.</title>
        <authorList>
            <consortium name="Lawrence Berkeley National Laboratory"/>
            <person name="Hensen N."/>
            <person name="Bonometti L."/>
            <person name="Westerberg I."/>
            <person name="Brannstrom I.O."/>
            <person name="Guillou S."/>
            <person name="Cros-Aarteil S."/>
            <person name="Calhoun S."/>
            <person name="Haridas S."/>
            <person name="Kuo A."/>
            <person name="Mondo S."/>
            <person name="Pangilinan J."/>
            <person name="Riley R."/>
            <person name="LaButti K."/>
            <person name="Andreopoulos B."/>
            <person name="Lipzen A."/>
            <person name="Chen C."/>
            <person name="Yanf M."/>
            <person name="Daum C."/>
            <person name="Ng V."/>
            <person name="Clum A."/>
            <person name="Steindorff A."/>
            <person name="Ohm R."/>
            <person name="Martin F."/>
            <person name="Silar P."/>
            <person name="Natvig D."/>
            <person name="Lalanne C."/>
            <person name="Gautier V."/>
            <person name="Ament-velasquez S.L."/>
            <person name="Kruys A."/>
            <person name="Hutchinson M.I."/>
            <person name="Powell A.J."/>
            <person name="Barry K."/>
            <person name="Miller A.N."/>
            <person name="Grigoriev I.V."/>
            <person name="Debuchy R."/>
            <person name="Gladieux P."/>
            <person name="Thoren M.H."/>
            <person name="Johannesson H."/>
        </authorList>
    </citation>
    <scope>NUCLEOTIDE SEQUENCE</scope>
    <source>
        <strain evidence="2">SMH3391-2</strain>
    </source>
</reference>
<name>A0AA39WCA3_9PEZI</name>
<dbReference type="Proteomes" id="UP001174934">
    <property type="component" value="Unassembled WGS sequence"/>
</dbReference>
<feature type="signal peptide" evidence="1">
    <location>
        <begin position="1"/>
        <end position="24"/>
    </location>
</feature>
<keyword evidence="1" id="KW-0732">Signal</keyword>
<feature type="chain" id="PRO_5041204829" evidence="1">
    <location>
        <begin position="25"/>
        <end position="226"/>
    </location>
</feature>
<keyword evidence="3" id="KW-1185">Reference proteome</keyword>
<evidence type="ECO:0000256" key="1">
    <source>
        <dbReference type="SAM" id="SignalP"/>
    </source>
</evidence>
<protein>
    <submittedName>
        <fullName evidence="2">Uncharacterized protein</fullName>
    </submittedName>
</protein>
<dbReference type="EMBL" id="JAULSR010000012">
    <property type="protein sequence ID" value="KAK0609671.1"/>
    <property type="molecule type" value="Genomic_DNA"/>
</dbReference>
<evidence type="ECO:0000313" key="3">
    <source>
        <dbReference type="Proteomes" id="UP001174934"/>
    </source>
</evidence>
<organism evidence="2 3">
    <name type="scientific">Bombardia bombarda</name>
    <dbReference type="NCBI Taxonomy" id="252184"/>
    <lineage>
        <taxon>Eukaryota</taxon>
        <taxon>Fungi</taxon>
        <taxon>Dikarya</taxon>
        <taxon>Ascomycota</taxon>
        <taxon>Pezizomycotina</taxon>
        <taxon>Sordariomycetes</taxon>
        <taxon>Sordariomycetidae</taxon>
        <taxon>Sordariales</taxon>
        <taxon>Lasiosphaeriaceae</taxon>
        <taxon>Bombardia</taxon>
    </lineage>
</organism>
<proteinExistence type="predicted"/>
<dbReference type="AlphaFoldDB" id="A0AA39WCA3"/>
<sequence length="226" mass="24394">MDILVTGKCLALLCLIAWCIGPLADRVVWQVVDYLGQSGRNAEFSTIYGRCNLNLTSSWWVVNIPELNSPVLERRQEALDVSHECPYSIDAMVPTGRSDLETGKDVVGHFGKEALHSRRQTDAGAYSSPMVWSTTRHVCLGKSGSTSTIQVVLSMLGPPLRNGPSSAIRNNMACNHVCHKHGDKHLLYGEADGTVGIELGTSALLPPTSVLASPDYAEADFDCGVP</sequence>
<gene>
    <name evidence="2" type="ORF">B0T17DRAFT_603579</name>
</gene>
<accession>A0AA39WCA3</accession>
<evidence type="ECO:0000313" key="2">
    <source>
        <dbReference type="EMBL" id="KAK0609671.1"/>
    </source>
</evidence>